<organism evidence="2 3">
    <name type="scientific">Bacillus chungangensis</name>
    <dbReference type="NCBI Taxonomy" id="587633"/>
    <lineage>
        <taxon>Bacteria</taxon>
        <taxon>Bacillati</taxon>
        <taxon>Bacillota</taxon>
        <taxon>Bacilli</taxon>
        <taxon>Bacillales</taxon>
        <taxon>Bacillaceae</taxon>
        <taxon>Bacillus</taxon>
    </lineage>
</organism>
<accession>A0ABT9WR39</accession>
<proteinExistence type="predicted"/>
<evidence type="ECO:0008006" key="4">
    <source>
        <dbReference type="Google" id="ProtNLM"/>
    </source>
</evidence>
<sequence length="47" mass="5114">MADLWVITFGIVGILGLFGGILMYFLSKTLDSRDASKVDALPPNKDN</sequence>
<keyword evidence="3" id="KW-1185">Reference proteome</keyword>
<protein>
    <recommendedName>
        <fullName evidence="4">YtzI protein</fullName>
    </recommendedName>
</protein>
<name>A0ABT9WR39_9BACI</name>
<keyword evidence="1" id="KW-0472">Membrane</keyword>
<gene>
    <name evidence="2" type="ORF">J2S08_001442</name>
</gene>
<reference evidence="2 3" key="1">
    <citation type="submission" date="2023-07" db="EMBL/GenBank/DDBJ databases">
        <title>Genomic Encyclopedia of Type Strains, Phase IV (KMG-IV): sequencing the most valuable type-strain genomes for metagenomic binning, comparative biology and taxonomic classification.</title>
        <authorList>
            <person name="Goeker M."/>
        </authorList>
    </citation>
    <scope>NUCLEOTIDE SEQUENCE [LARGE SCALE GENOMIC DNA]</scope>
    <source>
        <strain evidence="2 3">DSM 23837</strain>
    </source>
</reference>
<comment type="caution">
    <text evidence="2">The sequence shown here is derived from an EMBL/GenBank/DDBJ whole genome shotgun (WGS) entry which is preliminary data.</text>
</comment>
<dbReference type="RefSeq" id="WP_307228063.1">
    <property type="nucleotide sequence ID" value="NZ_JAUSTT010000007.1"/>
</dbReference>
<dbReference type="Proteomes" id="UP001223586">
    <property type="component" value="Unassembled WGS sequence"/>
</dbReference>
<evidence type="ECO:0000256" key="1">
    <source>
        <dbReference type="SAM" id="Phobius"/>
    </source>
</evidence>
<feature type="transmembrane region" description="Helical" evidence="1">
    <location>
        <begin position="6"/>
        <end position="26"/>
    </location>
</feature>
<keyword evidence="1" id="KW-1133">Transmembrane helix</keyword>
<evidence type="ECO:0000313" key="2">
    <source>
        <dbReference type="EMBL" id="MDQ0175608.1"/>
    </source>
</evidence>
<keyword evidence="1" id="KW-0812">Transmembrane</keyword>
<dbReference type="EMBL" id="JAUSTT010000007">
    <property type="protein sequence ID" value="MDQ0175608.1"/>
    <property type="molecule type" value="Genomic_DNA"/>
</dbReference>
<evidence type="ECO:0000313" key="3">
    <source>
        <dbReference type="Proteomes" id="UP001223586"/>
    </source>
</evidence>